<accession>A0A2S1YH01</accession>
<proteinExistence type="predicted"/>
<dbReference type="EMBL" id="CP029255">
    <property type="protein sequence ID" value="AWK03311.1"/>
    <property type="molecule type" value="Genomic_DNA"/>
</dbReference>
<dbReference type="KEGG" id="fcr:HYN56_03375"/>
<name>A0A2S1YH01_9FLAO</name>
<keyword evidence="2" id="KW-1185">Reference proteome</keyword>
<evidence type="ECO:0000313" key="1">
    <source>
        <dbReference type="EMBL" id="AWK03311.1"/>
    </source>
</evidence>
<dbReference type="RefSeq" id="WP_109190887.1">
    <property type="nucleotide sequence ID" value="NZ_CP029255.1"/>
</dbReference>
<organism evidence="1 2">
    <name type="scientific">Flavobacterium crocinum</name>
    <dbReference type="NCBI Taxonomy" id="2183896"/>
    <lineage>
        <taxon>Bacteria</taxon>
        <taxon>Pseudomonadati</taxon>
        <taxon>Bacteroidota</taxon>
        <taxon>Flavobacteriia</taxon>
        <taxon>Flavobacteriales</taxon>
        <taxon>Flavobacteriaceae</taxon>
        <taxon>Flavobacterium</taxon>
    </lineage>
</organism>
<protein>
    <submittedName>
        <fullName evidence="1">Uncharacterized protein</fullName>
    </submittedName>
</protein>
<evidence type="ECO:0000313" key="2">
    <source>
        <dbReference type="Proteomes" id="UP000245250"/>
    </source>
</evidence>
<dbReference type="AlphaFoldDB" id="A0A2S1YH01"/>
<gene>
    <name evidence="1" type="ORF">HYN56_03375</name>
</gene>
<dbReference type="Proteomes" id="UP000245250">
    <property type="component" value="Chromosome"/>
</dbReference>
<reference evidence="1 2" key="1">
    <citation type="submission" date="2018-05" db="EMBL/GenBank/DDBJ databases">
        <title>Genome sequencing of Flavobacterium sp. HYN0056.</title>
        <authorList>
            <person name="Yi H."/>
            <person name="Baek C."/>
        </authorList>
    </citation>
    <scope>NUCLEOTIDE SEQUENCE [LARGE SCALE GENOMIC DNA]</scope>
    <source>
        <strain evidence="1 2">HYN0056</strain>
    </source>
</reference>
<dbReference type="OrthoDB" id="790721at2"/>
<sequence length="191" mass="22339">MKELVLESKGIRTNEYFIPPFELREGELVILYLYGGAHFQNVKTDLLNIFTGKIKNENVTIRKPLTYVDYFKESRFRSLFFPVRVGEYLRKKANTESEFVEKIYEMPWVNKNTKVSELFWNSKMLLSLYATFSKTKYIVFELAGLGPVAAKENYDIVRDEIRKGGAAILIDWASDMKDNCDKFITLEWLSV</sequence>